<evidence type="ECO:0000256" key="1">
    <source>
        <dbReference type="SAM" id="Phobius"/>
    </source>
</evidence>
<dbReference type="Proteomes" id="UP000277094">
    <property type="component" value="Unassembled WGS sequence"/>
</dbReference>
<keyword evidence="1" id="KW-0472">Membrane</keyword>
<accession>A0A3N0DXH8</accession>
<gene>
    <name evidence="2" type="ORF">EFL95_15310</name>
</gene>
<feature type="transmembrane region" description="Helical" evidence="1">
    <location>
        <begin position="174"/>
        <end position="194"/>
    </location>
</feature>
<keyword evidence="1" id="KW-0812">Transmembrane</keyword>
<protein>
    <recommendedName>
        <fullName evidence="4">DUF4386 family protein</fullName>
    </recommendedName>
</protein>
<feature type="transmembrane region" description="Helical" evidence="1">
    <location>
        <begin position="200"/>
        <end position="218"/>
    </location>
</feature>
<feature type="transmembrane region" description="Helical" evidence="1">
    <location>
        <begin position="97"/>
        <end position="122"/>
    </location>
</feature>
<evidence type="ECO:0000313" key="2">
    <source>
        <dbReference type="EMBL" id="RNL80261.1"/>
    </source>
</evidence>
<feature type="transmembrane region" description="Helical" evidence="1">
    <location>
        <begin position="59"/>
        <end position="85"/>
    </location>
</feature>
<feature type="transmembrane region" description="Helical" evidence="1">
    <location>
        <begin position="142"/>
        <end position="167"/>
    </location>
</feature>
<keyword evidence="3" id="KW-1185">Reference proteome</keyword>
<reference evidence="2 3" key="1">
    <citation type="submission" date="2018-11" db="EMBL/GenBank/DDBJ databases">
        <authorList>
            <person name="Li F."/>
        </authorList>
    </citation>
    <scope>NUCLEOTIDE SEQUENCE [LARGE SCALE GENOMIC DNA]</scope>
    <source>
        <strain evidence="2 3">KIS18-7</strain>
    </source>
</reference>
<evidence type="ECO:0008006" key="4">
    <source>
        <dbReference type="Google" id="ProtNLM"/>
    </source>
</evidence>
<sequence length="226" mass="22855">MSTIATAAPPVHSRGLGLRTLAWVAPAPFVALAIANAVNPADLGGSAAQEVASFSAHGTAASVSIAFSALFVITLVPATIAMLVATRERAGRGTAIITGYWVIAACFGATAPAPEVISWLTAHYHLSTSVGIAMNKALEGSALYAVGILPFALAITLGRIALGVVLWRLQIAPRWMAGCLLVAVPVEWGGAAAVGNAGPAVAYVLTAIGFASASLALLRSTNERTA</sequence>
<feature type="transmembrane region" description="Helical" evidence="1">
    <location>
        <begin position="21"/>
        <end position="39"/>
    </location>
</feature>
<dbReference type="EMBL" id="RJSG01000002">
    <property type="protein sequence ID" value="RNL80261.1"/>
    <property type="molecule type" value="Genomic_DNA"/>
</dbReference>
<dbReference type="RefSeq" id="WP_123234762.1">
    <property type="nucleotide sequence ID" value="NZ_RJSG01000002.1"/>
</dbReference>
<keyword evidence="1" id="KW-1133">Transmembrane helix</keyword>
<comment type="caution">
    <text evidence="2">The sequence shown here is derived from an EMBL/GenBank/DDBJ whole genome shotgun (WGS) entry which is preliminary data.</text>
</comment>
<dbReference type="AlphaFoldDB" id="A0A3N0DXH8"/>
<dbReference type="OrthoDB" id="4937429at2"/>
<organism evidence="2 3">
    <name type="scientific">Nocardioides marmorisolisilvae</name>
    <dbReference type="NCBI Taxonomy" id="1542737"/>
    <lineage>
        <taxon>Bacteria</taxon>
        <taxon>Bacillati</taxon>
        <taxon>Actinomycetota</taxon>
        <taxon>Actinomycetes</taxon>
        <taxon>Propionibacteriales</taxon>
        <taxon>Nocardioidaceae</taxon>
        <taxon>Nocardioides</taxon>
    </lineage>
</organism>
<evidence type="ECO:0000313" key="3">
    <source>
        <dbReference type="Proteomes" id="UP000277094"/>
    </source>
</evidence>
<proteinExistence type="predicted"/>
<name>A0A3N0DXH8_9ACTN</name>